<organism evidence="2 3">
    <name type="scientific">Malassezia vespertilionis</name>
    <dbReference type="NCBI Taxonomy" id="2020962"/>
    <lineage>
        <taxon>Eukaryota</taxon>
        <taxon>Fungi</taxon>
        <taxon>Dikarya</taxon>
        <taxon>Basidiomycota</taxon>
        <taxon>Ustilaginomycotina</taxon>
        <taxon>Malasseziomycetes</taxon>
        <taxon>Malasseziales</taxon>
        <taxon>Malasseziaceae</taxon>
        <taxon>Malassezia</taxon>
    </lineage>
</organism>
<dbReference type="AlphaFoldDB" id="A0A2N1JF42"/>
<dbReference type="Proteomes" id="UP000232875">
    <property type="component" value="Unassembled WGS sequence"/>
</dbReference>
<dbReference type="OrthoDB" id="2555519at2759"/>
<feature type="region of interest" description="Disordered" evidence="1">
    <location>
        <begin position="25"/>
        <end position="48"/>
    </location>
</feature>
<proteinExistence type="predicted"/>
<reference evidence="2 3" key="1">
    <citation type="submission" date="2017-10" db="EMBL/GenBank/DDBJ databases">
        <title>A novel species of cold-tolerant Malassezia isolated from bats.</title>
        <authorList>
            <person name="Lorch J.M."/>
            <person name="Palmer J.M."/>
            <person name="Vanderwolf K.J."/>
            <person name="Schmidt K.Z."/>
            <person name="Verant M.L."/>
            <person name="Weller T.J."/>
            <person name="Blehert D.S."/>
        </authorList>
    </citation>
    <scope>NUCLEOTIDE SEQUENCE [LARGE SCALE GENOMIC DNA]</scope>
    <source>
        <strain evidence="2 3">NWHC:44797-103</strain>
    </source>
</reference>
<dbReference type="PANTHER" id="PTHR38701">
    <property type="entry name" value="CHROMOSOME 8, WHOLE GENOME SHOTGUN SEQUENCE"/>
    <property type="match status" value="1"/>
</dbReference>
<evidence type="ECO:0000256" key="1">
    <source>
        <dbReference type="SAM" id="MobiDB-lite"/>
    </source>
</evidence>
<sequence length="271" mass="29695">MRRAASETPPSAQTSLGLGARVMTPAQAAHAHPLRHKSSKHFSAPVPQKTARVPNVGTQIYRATPPSMDAQHGERIARILSPPSPSTEVRRAASPQTSPTASSAGKDEAELDAWDAKHERKMLDLEISNKSLLSVNATLEATKIKQTKELKALRQQLVLNRLEADSDANGSPLLEENMFPGLFSMDMIRNDDGLPAQVMRAMSRQDVELNEVLSRCRVSIDALINEARAAMVSRPDAAGRTVLHPSEYEKEEHEDMHTQPHNSLEAALILL</sequence>
<accession>A0A2N1JF42</accession>
<evidence type="ECO:0000313" key="2">
    <source>
        <dbReference type="EMBL" id="PKI85173.1"/>
    </source>
</evidence>
<dbReference type="EMBL" id="KZ454988">
    <property type="protein sequence ID" value="PKI85173.1"/>
    <property type="molecule type" value="Genomic_DNA"/>
</dbReference>
<dbReference type="PANTHER" id="PTHR38701:SF1">
    <property type="entry name" value="UP-REGULATED DURING SEPTATION PROTEIN 1 DOMAIN-CONTAINING PROTEIN"/>
    <property type="match status" value="1"/>
</dbReference>
<feature type="region of interest" description="Disordered" evidence="1">
    <location>
        <begin position="80"/>
        <end position="109"/>
    </location>
</feature>
<keyword evidence="3" id="KW-1185">Reference proteome</keyword>
<gene>
    <name evidence="2" type="ORF">MVES_000887</name>
</gene>
<name>A0A2N1JF42_9BASI</name>
<protein>
    <submittedName>
        <fullName evidence="2">Uncharacterized protein</fullName>
    </submittedName>
</protein>
<feature type="compositionally biased region" description="Low complexity" evidence="1">
    <location>
        <begin position="92"/>
        <end position="104"/>
    </location>
</feature>
<evidence type="ECO:0000313" key="3">
    <source>
        <dbReference type="Proteomes" id="UP000232875"/>
    </source>
</evidence>
<dbReference type="STRING" id="2020962.A0A2N1JF42"/>